<evidence type="ECO:0000313" key="1">
    <source>
        <dbReference type="EMBL" id="MFD1911282.1"/>
    </source>
</evidence>
<dbReference type="Pfam" id="PF05035">
    <property type="entry name" value="DGOK"/>
    <property type="match status" value="1"/>
</dbReference>
<sequence>MTGLIAVDWGTSSFRLWLMRPDGTAIAEARGPEGMAHCLEAGFAPVLSRYLEQVSAPPDWPVLICGMAGARQGWAEAPYADLPAPVGAIAAAALRLPPEQAGKRDIRILPGLARRNPHRPDVMRGEETQLLGLALAGYNGLVCMPGTHCKWAVLEGGAVTDFKSFMTGELYHLLTQHSILRLSLPARDQHAPDDPDFLEGVDQALDDPGCLVEALFPIRAGALLGFGQGETSRARLSGLVIGSEIARMLPQIGAGDLTLLGQQGLGALYLSAMRRAKLDPQLADAELATRRGLLAAARKIWSL</sequence>
<accession>A0ABW4S108</accession>
<dbReference type="Gene3D" id="3.30.420.300">
    <property type="entry name" value="2-keto-3-deoxy-galactonokinase, substrate binding domain"/>
    <property type="match status" value="1"/>
</dbReference>
<keyword evidence="2" id="KW-1185">Reference proteome</keyword>
<dbReference type="EMBL" id="JBHUGH010000002">
    <property type="protein sequence ID" value="MFD1911282.1"/>
    <property type="molecule type" value="Genomic_DNA"/>
</dbReference>
<gene>
    <name evidence="1" type="ORF">ACFSGJ_03525</name>
</gene>
<dbReference type="Gene3D" id="3.30.420.310">
    <property type="entry name" value="2-keto-3-deoxy-galactonokinase, C-terminal domain"/>
    <property type="match status" value="1"/>
</dbReference>
<dbReference type="RefSeq" id="WP_390259539.1">
    <property type="nucleotide sequence ID" value="NZ_JBHUGH010000002.1"/>
</dbReference>
<name>A0ABW4S108_9RHOB</name>
<dbReference type="InterPro" id="IPR007729">
    <property type="entry name" value="DGOK"/>
</dbReference>
<evidence type="ECO:0000313" key="2">
    <source>
        <dbReference type="Proteomes" id="UP001597353"/>
    </source>
</evidence>
<reference evidence="2" key="1">
    <citation type="journal article" date="2019" name="Int. J. Syst. Evol. Microbiol.">
        <title>The Global Catalogue of Microorganisms (GCM) 10K type strain sequencing project: providing services to taxonomists for standard genome sequencing and annotation.</title>
        <authorList>
            <consortium name="The Broad Institute Genomics Platform"/>
            <consortium name="The Broad Institute Genome Sequencing Center for Infectious Disease"/>
            <person name="Wu L."/>
            <person name="Ma J."/>
        </authorList>
    </citation>
    <scope>NUCLEOTIDE SEQUENCE [LARGE SCALE GENOMIC DNA]</scope>
    <source>
        <strain evidence="2">CGMCC 4.7242</strain>
    </source>
</reference>
<dbReference type="InterPro" id="IPR042258">
    <property type="entry name" value="DGOK_N"/>
</dbReference>
<dbReference type="Proteomes" id="UP001597353">
    <property type="component" value="Unassembled WGS sequence"/>
</dbReference>
<comment type="caution">
    <text evidence="1">The sequence shown here is derived from an EMBL/GenBank/DDBJ whole genome shotgun (WGS) entry which is preliminary data.</text>
</comment>
<dbReference type="InterPro" id="IPR042257">
    <property type="entry name" value="DGOK_C"/>
</dbReference>
<organism evidence="1 2">
    <name type="scientific">Halodurantibacterium flavum</name>
    <dbReference type="NCBI Taxonomy" id="1382802"/>
    <lineage>
        <taxon>Bacteria</taxon>
        <taxon>Pseudomonadati</taxon>
        <taxon>Pseudomonadota</taxon>
        <taxon>Alphaproteobacteria</taxon>
        <taxon>Rhodobacterales</taxon>
        <taxon>Paracoccaceae</taxon>
        <taxon>Halodurantibacterium</taxon>
    </lineage>
</organism>
<protein>
    <submittedName>
        <fullName evidence="1">2-dehydro-3-deoxygalactonokinase</fullName>
    </submittedName>
</protein>
<proteinExistence type="predicted"/>